<evidence type="ECO:0000259" key="1">
    <source>
        <dbReference type="Pfam" id="PF00534"/>
    </source>
</evidence>
<dbReference type="EMBL" id="FQVG01000018">
    <property type="protein sequence ID" value="SHE81991.1"/>
    <property type="molecule type" value="Genomic_DNA"/>
</dbReference>
<protein>
    <submittedName>
        <fullName evidence="2">Glycosyl transferases group 1</fullName>
    </submittedName>
</protein>
<name>A0A1M4WL07_9CLOT</name>
<dbReference type="AlphaFoldDB" id="A0A1M4WL07"/>
<gene>
    <name evidence="2" type="ORF">SAMN02746091_01183</name>
</gene>
<dbReference type="Pfam" id="PF00534">
    <property type="entry name" value="Glycos_transf_1"/>
    <property type="match status" value="1"/>
</dbReference>
<dbReference type="Gene3D" id="3.40.50.2000">
    <property type="entry name" value="Glycogen Phosphorylase B"/>
    <property type="match status" value="2"/>
</dbReference>
<dbReference type="SUPFAM" id="SSF53756">
    <property type="entry name" value="UDP-Glycosyltransferase/glycogen phosphorylase"/>
    <property type="match status" value="1"/>
</dbReference>
<evidence type="ECO:0000313" key="3">
    <source>
        <dbReference type="Proteomes" id="UP000184423"/>
    </source>
</evidence>
<sequence>MALSDVAVSASRREGLPVNLMEAMATGLPLVVTNCRGNRDLVINDENGFIVKIDDLEEFANAVEKLYKSVELRKRFREKSLEYIKEYSIEYIKNKMEDIYSLLT</sequence>
<dbReference type="Proteomes" id="UP000184423">
    <property type="component" value="Unassembled WGS sequence"/>
</dbReference>
<evidence type="ECO:0000313" key="2">
    <source>
        <dbReference type="EMBL" id="SHE81991.1"/>
    </source>
</evidence>
<dbReference type="PANTHER" id="PTHR12526:SF630">
    <property type="entry name" value="GLYCOSYLTRANSFERASE"/>
    <property type="match status" value="1"/>
</dbReference>
<dbReference type="GO" id="GO:0016757">
    <property type="term" value="F:glycosyltransferase activity"/>
    <property type="evidence" value="ECO:0007669"/>
    <property type="project" value="InterPro"/>
</dbReference>
<keyword evidence="2" id="KW-0808">Transferase</keyword>
<organism evidence="2 3">
    <name type="scientific">Caloramator proteoclasticus DSM 10124</name>
    <dbReference type="NCBI Taxonomy" id="1121262"/>
    <lineage>
        <taxon>Bacteria</taxon>
        <taxon>Bacillati</taxon>
        <taxon>Bacillota</taxon>
        <taxon>Clostridia</taxon>
        <taxon>Eubacteriales</taxon>
        <taxon>Clostridiaceae</taxon>
        <taxon>Caloramator</taxon>
    </lineage>
</organism>
<keyword evidence="3" id="KW-1185">Reference proteome</keyword>
<accession>A0A1M4WL07</accession>
<dbReference type="PANTHER" id="PTHR12526">
    <property type="entry name" value="GLYCOSYLTRANSFERASE"/>
    <property type="match status" value="1"/>
</dbReference>
<reference evidence="3" key="1">
    <citation type="submission" date="2016-11" db="EMBL/GenBank/DDBJ databases">
        <authorList>
            <person name="Varghese N."/>
            <person name="Submissions S."/>
        </authorList>
    </citation>
    <scope>NUCLEOTIDE SEQUENCE [LARGE SCALE GENOMIC DNA]</scope>
    <source>
        <strain evidence="3">DSM 10124</strain>
    </source>
</reference>
<dbReference type="InterPro" id="IPR001296">
    <property type="entry name" value="Glyco_trans_1"/>
</dbReference>
<proteinExistence type="predicted"/>
<feature type="domain" description="Glycosyl transferase family 1" evidence="1">
    <location>
        <begin position="3"/>
        <end position="80"/>
    </location>
</feature>